<feature type="non-terminal residue" evidence="2">
    <location>
        <position position="57"/>
    </location>
</feature>
<organism evidence="2">
    <name type="scientific">hydrothermal vent metagenome</name>
    <dbReference type="NCBI Taxonomy" id="652676"/>
    <lineage>
        <taxon>unclassified sequences</taxon>
        <taxon>metagenomes</taxon>
        <taxon>ecological metagenomes</taxon>
    </lineage>
</organism>
<proteinExistence type="predicted"/>
<feature type="region of interest" description="Disordered" evidence="1">
    <location>
        <begin position="1"/>
        <end position="41"/>
    </location>
</feature>
<name>A0A3B0RQS1_9ZZZZ</name>
<dbReference type="EMBL" id="UOEG01000062">
    <property type="protein sequence ID" value="VAV90608.1"/>
    <property type="molecule type" value="Genomic_DNA"/>
</dbReference>
<gene>
    <name evidence="2" type="ORF">MNBD_ALPHA07-1368</name>
</gene>
<reference evidence="2" key="1">
    <citation type="submission" date="2018-06" db="EMBL/GenBank/DDBJ databases">
        <authorList>
            <person name="Zhirakovskaya E."/>
        </authorList>
    </citation>
    <scope>NUCLEOTIDE SEQUENCE</scope>
</reference>
<protein>
    <submittedName>
        <fullName evidence="2">Uncharacterized protein</fullName>
    </submittedName>
</protein>
<dbReference type="AlphaFoldDB" id="A0A3B0RQS1"/>
<accession>A0A3B0RQS1</accession>
<evidence type="ECO:0000313" key="2">
    <source>
        <dbReference type="EMBL" id="VAV90608.1"/>
    </source>
</evidence>
<sequence>MCPLTKAPARPNGQALPGGAMRLDSGPGGTKPKPGARLTGGWRYNGKRTYLMPAKHI</sequence>
<evidence type="ECO:0000256" key="1">
    <source>
        <dbReference type="SAM" id="MobiDB-lite"/>
    </source>
</evidence>